<accession>A0A3P3TX35</accession>
<dbReference type="AlphaFoldDB" id="A0A3P3TX35"/>
<evidence type="ECO:0000313" key="2">
    <source>
        <dbReference type="EMBL" id="RRJ62390.1"/>
    </source>
</evidence>
<sequence length="97" mass="11001">MKQKIISASYIVVAICFALIVAAMTLDWITKYTIYLQQRDELHRLINARMDIEAVKSTVSYLQGAATRQLNKLKDVSIVFGLAFASFSLYIKLIKRG</sequence>
<protein>
    <submittedName>
        <fullName evidence="2">Uncharacterized protein</fullName>
    </submittedName>
</protein>
<name>A0A3P3TX35_9BACL</name>
<organism evidence="2 3">
    <name type="scientific">Paenibacillus oralis</name>
    <dbReference type="NCBI Taxonomy" id="2490856"/>
    <lineage>
        <taxon>Bacteria</taxon>
        <taxon>Bacillati</taxon>
        <taxon>Bacillota</taxon>
        <taxon>Bacilli</taxon>
        <taxon>Bacillales</taxon>
        <taxon>Paenibacillaceae</taxon>
        <taxon>Paenibacillus</taxon>
    </lineage>
</organism>
<keyword evidence="1" id="KW-1133">Transmembrane helix</keyword>
<evidence type="ECO:0000313" key="3">
    <source>
        <dbReference type="Proteomes" id="UP000267017"/>
    </source>
</evidence>
<keyword evidence="3" id="KW-1185">Reference proteome</keyword>
<reference evidence="2 3" key="1">
    <citation type="submission" date="2018-11" db="EMBL/GenBank/DDBJ databases">
        <title>Genome sequencing of Paenibacillus sp. KCOM 3021 (= ChDC PVNT-B20).</title>
        <authorList>
            <person name="Kook J.-K."/>
            <person name="Park S.-N."/>
            <person name="Lim Y.K."/>
        </authorList>
    </citation>
    <scope>NUCLEOTIDE SEQUENCE [LARGE SCALE GENOMIC DNA]</scope>
    <source>
        <strain evidence="2 3">KCOM 3021</strain>
    </source>
</reference>
<dbReference type="RefSeq" id="WP_128630277.1">
    <property type="nucleotide sequence ID" value="NZ_RRCN01000001.1"/>
</dbReference>
<feature type="transmembrane region" description="Helical" evidence="1">
    <location>
        <begin position="76"/>
        <end position="94"/>
    </location>
</feature>
<keyword evidence="1" id="KW-0812">Transmembrane</keyword>
<dbReference type="EMBL" id="RRCN01000001">
    <property type="protein sequence ID" value="RRJ62390.1"/>
    <property type="molecule type" value="Genomic_DNA"/>
</dbReference>
<keyword evidence="1" id="KW-0472">Membrane</keyword>
<evidence type="ECO:0000256" key="1">
    <source>
        <dbReference type="SAM" id="Phobius"/>
    </source>
</evidence>
<dbReference type="Proteomes" id="UP000267017">
    <property type="component" value="Unassembled WGS sequence"/>
</dbReference>
<gene>
    <name evidence="2" type="ORF">EHV15_05065</name>
</gene>
<comment type="caution">
    <text evidence="2">The sequence shown here is derived from an EMBL/GenBank/DDBJ whole genome shotgun (WGS) entry which is preliminary data.</text>
</comment>
<feature type="transmembrane region" description="Helical" evidence="1">
    <location>
        <begin position="7"/>
        <end position="26"/>
    </location>
</feature>
<proteinExistence type="predicted"/>